<evidence type="ECO:0000313" key="2">
    <source>
        <dbReference type="EMBL" id="NME67338.1"/>
    </source>
</evidence>
<dbReference type="Proteomes" id="UP000576082">
    <property type="component" value="Unassembled WGS sequence"/>
</dbReference>
<comment type="caution">
    <text evidence="2">The sequence shown here is derived from an EMBL/GenBank/DDBJ whole genome shotgun (WGS) entry which is preliminary data.</text>
</comment>
<dbReference type="RefSeq" id="WP_169655609.1">
    <property type="nucleotide sequence ID" value="NZ_JABANE010000009.1"/>
</dbReference>
<gene>
    <name evidence="2" type="ORF">HHU12_05120</name>
</gene>
<dbReference type="PROSITE" id="PS51186">
    <property type="entry name" value="GNAT"/>
    <property type="match status" value="1"/>
</dbReference>
<keyword evidence="3" id="KW-1185">Reference proteome</keyword>
<dbReference type="InterPro" id="IPR016181">
    <property type="entry name" value="Acyl_CoA_acyltransferase"/>
</dbReference>
<dbReference type="SUPFAM" id="SSF55729">
    <property type="entry name" value="Acyl-CoA N-acyltransferases (Nat)"/>
    <property type="match status" value="1"/>
</dbReference>
<name>A0A7X9RR09_9BACT</name>
<dbReference type="Pfam" id="PF00583">
    <property type="entry name" value="Acetyltransf_1"/>
    <property type="match status" value="1"/>
</dbReference>
<protein>
    <submittedName>
        <fullName evidence="2">GNAT family N-acetyltransferase</fullName>
    </submittedName>
</protein>
<evidence type="ECO:0000313" key="3">
    <source>
        <dbReference type="Proteomes" id="UP000576082"/>
    </source>
</evidence>
<dbReference type="Gene3D" id="3.40.630.30">
    <property type="match status" value="1"/>
</dbReference>
<keyword evidence="2" id="KW-0808">Transferase</keyword>
<organism evidence="2 3">
    <name type="scientific">Flammeovirga aprica JL-4</name>
    <dbReference type="NCBI Taxonomy" id="694437"/>
    <lineage>
        <taxon>Bacteria</taxon>
        <taxon>Pseudomonadati</taxon>
        <taxon>Bacteroidota</taxon>
        <taxon>Cytophagia</taxon>
        <taxon>Cytophagales</taxon>
        <taxon>Flammeovirgaceae</taxon>
        <taxon>Flammeovirga</taxon>
    </lineage>
</organism>
<accession>A0A7X9RR09</accession>
<dbReference type="AlphaFoldDB" id="A0A7X9RR09"/>
<proteinExistence type="predicted"/>
<dbReference type="EMBL" id="JABANE010000009">
    <property type="protein sequence ID" value="NME67338.1"/>
    <property type="molecule type" value="Genomic_DNA"/>
</dbReference>
<evidence type="ECO:0000259" key="1">
    <source>
        <dbReference type="PROSITE" id="PS51186"/>
    </source>
</evidence>
<dbReference type="GO" id="GO:0016747">
    <property type="term" value="F:acyltransferase activity, transferring groups other than amino-acyl groups"/>
    <property type="evidence" value="ECO:0007669"/>
    <property type="project" value="InterPro"/>
</dbReference>
<dbReference type="InterPro" id="IPR000182">
    <property type="entry name" value="GNAT_dom"/>
</dbReference>
<sequence>MKIIYTLLNYPYLTVNSTKLFINIEDLNKKLEKTMGYITIPVKTWYLQKDKQIQTHLKFSLKGEIKEWAPKNNVEYLDVYNAIGKDWGWTGRVLMAEEELSDWLNSPESKFYLLEVEGKTAGFIEFDFKDVTRPEIVYFGLMPDYIGKQLGLPFLTHATHQIEKLEEVENVWLHTCEYDHPSAIKVYQKAGFEVYKEEVDKEPYDEDFLKEFKEKFRN</sequence>
<reference evidence="2 3" key="1">
    <citation type="submission" date="2020-04" db="EMBL/GenBank/DDBJ databases">
        <title>Flammeovirga sp. SR4, a novel species isolated from seawater.</title>
        <authorList>
            <person name="Wang X."/>
        </authorList>
    </citation>
    <scope>NUCLEOTIDE SEQUENCE [LARGE SCALE GENOMIC DNA]</scope>
    <source>
        <strain evidence="2 3">ATCC 23126</strain>
    </source>
</reference>
<feature type="domain" description="N-acetyltransferase" evidence="1">
    <location>
        <begin position="63"/>
        <end position="215"/>
    </location>
</feature>